<dbReference type="GO" id="GO:0005886">
    <property type="term" value="C:plasma membrane"/>
    <property type="evidence" value="ECO:0007669"/>
    <property type="project" value="UniProtKB-SubCell"/>
</dbReference>
<evidence type="ECO:0000256" key="4">
    <source>
        <dbReference type="ARBA" id="ARBA00022692"/>
    </source>
</evidence>
<evidence type="ECO:0000313" key="9">
    <source>
        <dbReference type="EMBL" id="SEP25385.1"/>
    </source>
</evidence>
<feature type="transmembrane region" description="Helical" evidence="7">
    <location>
        <begin position="251"/>
        <end position="276"/>
    </location>
</feature>
<dbReference type="InterPro" id="IPR011701">
    <property type="entry name" value="MFS"/>
</dbReference>
<keyword evidence="2" id="KW-0813">Transport</keyword>
<dbReference type="PANTHER" id="PTHR42688">
    <property type="entry name" value="CONSERVED PROTEIN"/>
    <property type="match status" value="1"/>
</dbReference>
<accession>A0A1H8WCK1</accession>
<evidence type="ECO:0000259" key="8">
    <source>
        <dbReference type="PROSITE" id="PS50850"/>
    </source>
</evidence>
<evidence type="ECO:0000256" key="5">
    <source>
        <dbReference type="ARBA" id="ARBA00022989"/>
    </source>
</evidence>
<keyword evidence="10" id="KW-1185">Reference proteome</keyword>
<protein>
    <submittedName>
        <fullName evidence="9">Major Facilitator Superfamily protein</fullName>
    </submittedName>
</protein>
<keyword evidence="4 7" id="KW-0812">Transmembrane</keyword>
<feature type="transmembrane region" description="Helical" evidence="7">
    <location>
        <begin position="120"/>
        <end position="148"/>
    </location>
</feature>
<feature type="transmembrane region" description="Helical" evidence="7">
    <location>
        <begin position="76"/>
        <end position="100"/>
    </location>
</feature>
<keyword evidence="6 7" id="KW-0472">Membrane</keyword>
<feature type="transmembrane region" description="Helical" evidence="7">
    <location>
        <begin position="209"/>
        <end position="230"/>
    </location>
</feature>
<keyword evidence="3" id="KW-1003">Cell membrane</keyword>
<dbReference type="InterPro" id="IPR020846">
    <property type="entry name" value="MFS_dom"/>
</dbReference>
<dbReference type="AlphaFoldDB" id="A0A1H8WCK1"/>
<evidence type="ECO:0000256" key="1">
    <source>
        <dbReference type="ARBA" id="ARBA00004651"/>
    </source>
</evidence>
<feature type="transmembrane region" description="Helical" evidence="7">
    <location>
        <begin position="372"/>
        <end position="395"/>
    </location>
</feature>
<name>A0A1H8WCK1_9FIRM</name>
<comment type="subcellular location">
    <subcellularLocation>
        <location evidence="1">Cell membrane</location>
        <topology evidence="1">Multi-pass membrane protein</topology>
    </subcellularLocation>
</comment>
<dbReference type="SUPFAM" id="SSF103473">
    <property type="entry name" value="MFS general substrate transporter"/>
    <property type="match status" value="1"/>
</dbReference>
<dbReference type="InterPro" id="IPR036259">
    <property type="entry name" value="MFS_trans_sf"/>
</dbReference>
<organism evidence="9 10">
    <name type="scientific">Propionispora vibrioides</name>
    <dbReference type="NCBI Taxonomy" id="112903"/>
    <lineage>
        <taxon>Bacteria</taxon>
        <taxon>Bacillati</taxon>
        <taxon>Bacillota</taxon>
        <taxon>Negativicutes</taxon>
        <taxon>Selenomonadales</taxon>
        <taxon>Sporomusaceae</taxon>
        <taxon>Propionispora</taxon>
    </lineage>
</organism>
<feature type="transmembrane region" description="Helical" evidence="7">
    <location>
        <begin position="288"/>
        <end position="308"/>
    </location>
</feature>
<evidence type="ECO:0000256" key="3">
    <source>
        <dbReference type="ARBA" id="ARBA00022475"/>
    </source>
</evidence>
<dbReference type="EMBL" id="FODY01000015">
    <property type="protein sequence ID" value="SEP25385.1"/>
    <property type="molecule type" value="Genomic_DNA"/>
</dbReference>
<dbReference type="PROSITE" id="PS50850">
    <property type="entry name" value="MFS"/>
    <property type="match status" value="1"/>
</dbReference>
<dbReference type="Gene3D" id="1.20.1250.20">
    <property type="entry name" value="MFS general substrate transporter like domains"/>
    <property type="match status" value="1"/>
</dbReference>
<evidence type="ECO:0000256" key="7">
    <source>
        <dbReference type="SAM" id="Phobius"/>
    </source>
</evidence>
<feature type="transmembrane region" description="Helical" evidence="7">
    <location>
        <begin position="343"/>
        <end position="360"/>
    </location>
</feature>
<reference evidence="9 10" key="1">
    <citation type="submission" date="2016-10" db="EMBL/GenBank/DDBJ databases">
        <authorList>
            <person name="de Groot N.N."/>
        </authorList>
    </citation>
    <scope>NUCLEOTIDE SEQUENCE [LARGE SCALE GENOMIC DNA]</scope>
    <source>
        <strain evidence="9 10">DSM 13305</strain>
    </source>
</reference>
<evidence type="ECO:0000256" key="6">
    <source>
        <dbReference type="ARBA" id="ARBA00023136"/>
    </source>
</evidence>
<dbReference type="Proteomes" id="UP000198847">
    <property type="component" value="Unassembled WGS sequence"/>
</dbReference>
<proteinExistence type="predicted"/>
<evidence type="ECO:0000313" key="10">
    <source>
        <dbReference type="Proteomes" id="UP000198847"/>
    </source>
</evidence>
<feature type="domain" description="Major facilitator superfamily (MFS) profile" evidence="8">
    <location>
        <begin position="49"/>
        <end position="424"/>
    </location>
</feature>
<evidence type="ECO:0000256" key="2">
    <source>
        <dbReference type="ARBA" id="ARBA00022448"/>
    </source>
</evidence>
<feature type="transmembrane region" description="Helical" evidence="7">
    <location>
        <begin position="315"/>
        <end position="337"/>
    </location>
</feature>
<sequence>MECFSGFEFVPQHGENCCSRQLSRQISDNRMTRGVVNVFEQELDKSKALKFVLLMGIVSLFADMTHEGARSITGPFLSSLGASAANVGIIAGLGEFVGYGVRLFSGKLSDKTGQYWLITIWGYIINLVAVPLLALADNWMAAAVLMVLERMGRAIRNPARDVMLSNVAKHIGRGWAFGMHEALDQVGAMTGPLLVAGIMYLRGDYRLSFAWLAFPMLLCLLTLAYARLTYPKPYVVFEQRDESSQKLSAKFWLYLAATSLVAVGYTDFPLVAYHFGVTSSVPAVGIPIFYSVSMGVAALSALIFGRYFDRNGLSVLAFATVLSAFFAPCVFGVNIYLAFAGMIFWGIGMGAHESIMRAAIAEMVPMDHRGFAYGLFNSIYGFAWFLGSAGMGYLYDLSVGMLIVFSVAVQLVSVPLFIIVGKMR</sequence>
<feature type="transmembrane region" description="Helical" evidence="7">
    <location>
        <begin position="401"/>
        <end position="420"/>
    </location>
</feature>
<dbReference type="STRING" id="112903.SAMN04490178_11549"/>
<keyword evidence="5 7" id="KW-1133">Transmembrane helix</keyword>
<dbReference type="GO" id="GO:0022857">
    <property type="term" value="F:transmembrane transporter activity"/>
    <property type="evidence" value="ECO:0007669"/>
    <property type="project" value="InterPro"/>
</dbReference>
<dbReference type="InterPro" id="IPR052425">
    <property type="entry name" value="Uncharacterized_MFS-type"/>
</dbReference>
<gene>
    <name evidence="9" type="ORF">SAMN04490178_11549</name>
</gene>
<dbReference type="Pfam" id="PF07690">
    <property type="entry name" value="MFS_1"/>
    <property type="match status" value="1"/>
</dbReference>
<dbReference type="CDD" id="cd17370">
    <property type="entry name" value="MFS_MJ1317_like"/>
    <property type="match status" value="1"/>
</dbReference>
<dbReference type="PANTHER" id="PTHR42688:SF1">
    <property type="entry name" value="BLR5212 PROTEIN"/>
    <property type="match status" value="1"/>
</dbReference>